<feature type="region of interest" description="Disordered" evidence="1">
    <location>
        <begin position="1"/>
        <end position="23"/>
    </location>
</feature>
<dbReference type="Gene3D" id="3.30.800.10">
    <property type="entry name" value="Phosphatidylinositol Phosphate Kinase II Beta"/>
    <property type="match status" value="1"/>
</dbReference>
<evidence type="ECO:0000313" key="3">
    <source>
        <dbReference type="EMBL" id="CAD9744814.1"/>
    </source>
</evidence>
<feature type="domain" description="PIPK" evidence="2">
    <location>
        <begin position="76"/>
        <end position="195"/>
    </location>
</feature>
<dbReference type="EMBL" id="HBHP01000750">
    <property type="protein sequence ID" value="CAD9744816.1"/>
    <property type="molecule type" value="Transcribed_RNA"/>
</dbReference>
<dbReference type="EMBL" id="HBHP01000749">
    <property type="protein sequence ID" value="CAD9744814.1"/>
    <property type="molecule type" value="Transcribed_RNA"/>
</dbReference>
<name>A0A7S2X5X5_9EUKA</name>
<dbReference type="Pfam" id="PF01504">
    <property type="entry name" value="PIP5K"/>
    <property type="match status" value="1"/>
</dbReference>
<protein>
    <recommendedName>
        <fullName evidence="2">PIPK domain-containing protein</fullName>
    </recommendedName>
</protein>
<sequence>MELEAVELEDPQKAPDSKTPAPDTIHESAVELKETKVDGQTMEVYGDKHFARLRSIYKVPPDLLKNFKLEDLSTGGGKGGSPLAFTPNGYIVKELSQGDHDSLVEMTEALCNRLTEKRSLLIRFFLHFGKHGRYFVAMSNVFYTPGQNPELIFWKYSFDLKGCRDDKLMKEDNEKIPEIHKRFYMCYNCWYGCDCLCADIEYCGCAARARLDTTKAKHLLSMGSFN</sequence>
<dbReference type="InterPro" id="IPR027484">
    <property type="entry name" value="PInositol-4-P-5-kinase_N"/>
</dbReference>
<accession>A0A7S2X5X5</accession>
<dbReference type="InterPro" id="IPR002498">
    <property type="entry name" value="PInositol-4-P-4/5-kinase_core"/>
</dbReference>
<dbReference type="SUPFAM" id="SSF56104">
    <property type="entry name" value="SAICAR synthase-like"/>
    <property type="match status" value="1"/>
</dbReference>
<evidence type="ECO:0000259" key="2">
    <source>
        <dbReference type="Pfam" id="PF01504"/>
    </source>
</evidence>
<proteinExistence type="predicted"/>
<organism evidence="4">
    <name type="scientific">Lotharella oceanica</name>
    <dbReference type="NCBI Taxonomy" id="641309"/>
    <lineage>
        <taxon>Eukaryota</taxon>
        <taxon>Sar</taxon>
        <taxon>Rhizaria</taxon>
        <taxon>Cercozoa</taxon>
        <taxon>Chlorarachniophyceae</taxon>
        <taxon>Lotharella</taxon>
    </lineage>
</organism>
<evidence type="ECO:0000256" key="1">
    <source>
        <dbReference type="SAM" id="MobiDB-lite"/>
    </source>
</evidence>
<reference evidence="4" key="1">
    <citation type="submission" date="2021-01" db="EMBL/GenBank/DDBJ databases">
        <authorList>
            <person name="Corre E."/>
            <person name="Pelletier E."/>
            <person name="Niang G."/>
            <person name="Scheremetjew M."/>
            <person name="Finn R."/>
            <person name="Kale V."/>
            <person name="Holt S."/>
            <person name="Cochrane G."/>
            <person name="Meng A."/>
            <person name="Brown T."/>
            <person name="Cohen L."/>
        </authorList>
    </citation>
    <scope>NUCLEOTIDE SEQUENCE</scope>
    <source>
        <strain evidence="4">CCMP622</strain>
    </source>
</reference>
<gene>
    <name evidence="3" type="ORF">LSP00402_LOCUS501</name>
    <name evidence="4" type="ORF">LSP00402_LOCUS502</name>
</gene>
<dbReference type="GO" id="GO:0052742">
    <property type="term" value="F:phosphatidylinositol kinase activity"/>
    <property type="evidence" value="ECO:0007669"/>
    <property type="project" value="InterPro"/>
</dbReference>
<dbReference type="AlphaFoldDB" id="A0A7S2X5X5"/>
<dbReference type="GO" id="GO:0046488">
    <property type="term" value="P:phosphatidylinositol metabolic process"/>
    <property type="evidence" value="ECO:0007669"/>
    <property type="project" value="InterPro"/>
</dbReference>
<evidence type="ECO:0000313" key="4">
    <source>
        <dbReference type="EMBL" id="CAD9744816.1"/>
    </source>
</evidence>